<reference evidence="4" key="1">
    <citation type="submission" date="2017-01" db="EMBL/GenBank/DDBJ databases">
        <title>Comparative genomics of anhydrobiosis in the tardigrade Hypsibius dujardini.</title>
        <authorList>
            <person name="Yoshida Y."/>
            <person name="Koutsovoulos G."/>
            <person name="Laetsch D."/>
            <person name="Stevens L."/>
            <person name="Kumar S."/>
            <person name="Horikawa D."/>
            <person name="Ishino K."/>
            <person name="Komine S."/>
            <person name="Tomita M."/>
            <person name="Blaxter M."/>
            <person name="Arakawa K."/>
        </authorList>
    </citation>
    <scope>NUCLEOTIDE SEQUENCE [LARGE SCALE GENOMIC DNA]</scope>
    <source>
        <strain evidence="4">Z151</strain>
    </source>
</reference>
<dbReference type="InterPro" id="IPR004875">
    <property type="entry name" value="DDE_SF_endonuclease_dom"/>
</dbReference>
<dbReference type="GO" id="GO:0003676">
    <property type="term" value="F:nucleic acid binding"/>
    <property type="evidence" value="ECO:0007669"/>
    <property type="project" value="InterPro"/>
</dbReference>
<evidence type="ECO:0000256" key="1">
    <source>
        <dbReference type="SAM" id="MobiDB-lite"/>
    </source>
</evidence>
<accession>A0A9X6NJJ7</accession>
<keyword evidence="4" id="KW-1185">Reference proteome</keyword>
<dbReference type="AlphaFoldDB" id="A0A9X6NJJ7"/>
<dbReference type="OrthoDB" id="10051656at2759"/>
<protein>
    <recommendedName>
        <fullName evidence="2">DDE-1 domain-containing protein</fullName>
    </recommendedName>
</protein>
<sequence length="411" mass="46566">MEIEEMELVIDHNGFPDNVSVTEEDVAFLDDRLDEDEPSSNEVFEPSSDKGNLARGSAESELAIIHDSDLTKRARDAASSANLSGFRVSKSWIRKFKKINNIVDQKFTEYVTRKMMDDKPERYIAAADFVDHVKGSISLYGPDCVLNADQSGFEYEIHSGRFLRTRGLKKVRASVKSISKMTHSYTNMVTIDATGKLLGPLFIVMQEITGDKFGPQVQQDLFVAHNILVTASNSGKMKKEHLTVWLEQVYFPHVGDRTVLVIDSWSIYKNRTLLDAANPEGREVQIVAVPPKTTSLCQPLDVYGFRTWKVLVQKIWDWVVRDNIQCELQQRNSILKLQSLARGVLCNCQLCQMDQAEPEVERKARNALVAAERKLLDPYCKSSVMIIIPPAAILKSHRRVIEKLQTSFFIL</sequence>
<dbReference type="Proteomes" id="UP000192578">
    <property type="component" value="Unassembled WGS sequence"/>
</dbReference>
<dbReference type="Pfam" id="PF03184">
    <property type="entry name" value="DDE_1"/>
    <property type="match status" value="1"/>
</dbReference>
<evidence type="ECO:0000259" key="2">
    <source>
        <dbReference type="Pfam" id="PF03184"/>
    </source>
</evidence>
<evidence type="ECO:0000313" key="4">
    <source>
        <dbReference type="Proteomes" id="UP000192578"/>
    </source>
</evidence>
<proteinExistence type="predicted"/>
<feature type="domain" description="DDE-1" evidence="2">
    <location>
        <begin position="226"/>
        <end position="309"/>
    </location>
</feature>
<evidence type="ECO:0000313" key="3">
    <source>
        <dbReference type="EMBL" id="OWA54178.1"/>
    </source>
</evidence>
<dbReference type="EMBL" id="MTYJ01000378">
    <property type="protein sequence ID" value="OWA54178.1"/>
    <property type="molecule type" value="Genomic_DNA"/>
</dbReference>
<name>A0A9X6NJJ7_HYPEX</name>
<organism evidence="3 4">
    <name type="scientific">Hypsibius exemplaris</name>
    <name type="common">Freshwater tardigrade</name>
    <dbReference type="NCBI Taxonomy" id="2072580"/>
    <lineage>
        <taxon>Eukaryota</taxon>
        <taxon>Metazoa</taxon>
        <taxon>Ecdysozoa</taxon>
        <taxon>Tardigrada</taxon>
        <taxon>Eutardigrada</taxon>
        <taxon>Parachela</taxon>
        <taxon>Hypsibioidea</taxon>
        <taxon>Hypsibiidae</taxon>
        <taxon>Hypsibius</taxon>
    </lineage>
</organism>
<comment type="caution">
    <text evidence="3">The sequence shown here is derived from an EMBL/GenBank/DDBJ whole genome shotgun (WGS) entry which is preliminary data.</text>
</comment>
<feature type="region of interest" description="Disordered" evidence="1">
    <location>
        <begin position="34"/>
        <end position="56"/>
    </location>
</feature>
<gene>
    <name evidence="3" type="ORF">BV898_18593</name>
</gene>